<dbReference type="HOGENOM" id="CLU_3328954_0_0_6"/>
<protein>
    <submittedName>
        <fullName evidence="1">Uncharacterized protein</fullName>
    </submittedName>
</protein>
<gene>
    <name evidence="1" type="ordered locus">KPK_3152</name>
</gene>
<proteinExistence type="predicted"/>
<dbReference type="KEGG" id="kpe:KPK_3152"/>
<evidence type="ECO:0000313" key="2">
    <source>
        <dbReference type="Proteomes" id="UP000001734"/>
    </source>
</evidence>
<sequence>MMLKMDEKEKRKKRTTLIGATEIAGWRGKKQRFPEEPL</sequence>
<organism evidence="1 2">
    <name type="scientific">Klebsiella variicola (strain 342)</name>
    <name type="common">Klebsiella pneumoniae</name>
    <dbReference type="NCBI Taxonomy" id="507522"/>
    <lineage>
        <taxon>Bacteria</taxon>
        <taxon>Pseudomonadati</taxon>
        <taxon>Pseudomonadota</taxon>
        <taxon>Gammaproteobacteria</taxon>
        <taxon>Enterobacterales</taxon>
        <taxon>Enterobacteriaceae</taxon>
        <taxon>Klebsiella/Raoultella group</taxon>
        <taxon>Klebsiella</taxon>
        <taxon>Klebsiella pneumoniae complex</taxon>
    </lineage>
</organism>
<evidence type="ECO:0000313" key="1">
    <source>
        <dbReference type="EMBL" id="ACI08853.1"/>
    </source>
</evidence>
<name>B5XS04_KLEV3</name>
<dbReference type="Proteomes" id="UP000001734">
    <property type="component" value="Chromosome"/>
</dbReference>
<accession>B5XS04</accession>
<dbReference type="BioCyc" id="KPNE507522:GI0B-3139-MONOMER"/>
<dbReference type="AlphaFoldDB" id="B5XS04"/>
<reference evidence="1 2" key="1">
    <citation type="journal article" date="2008" name="PLoS Genet.">
        <title>Complete genome sequence of the N2-fixing broad host range endophyte Klebsiella pneumoniae 342 and virulence predictions verified in mice.</title>
        <authorList>
            <person name="Fouts D.E."/>
            <person name="Tyler H.L."/>
            <person name="DeBoy R.T."/>
            <person name="Daugherty S."/>
            <person name="Ren Q."/>
            <person name="Badger J.H."/>
            <person name="Durkin A.S."/>
            <person name="Huot H."/>
            <person name="Shrivastava S."/>
            <person name="Kothari S."/>
            <person name="Dodson R.J."/>
            <person name="Mohamoud Y."/>
            <person name="Khouri H."/>
            <person name="Roesch L.F."/>
            <person name="Krogfelt K.A."/>
            <person name="Struve C."/>
            <person name="Triplett E.W."/>
            <person name="Methe B.A."/>
        </authorList>
    </citation>
    <scope>NUCLEOTIDE SEQUENCE [LARGE SCALE GENOMIC DNA]</scope>
    <source>
        <strain evidence="1 2">342</strain>
    </source>
</reference>
<dbReference type="EMBL" id="CP000964">
    <property type="protein sequence ID" value="ACI08853.1"/>
    <property type="molecule type" value="Genomic_DNA"/>
</dbReference>